<feature type="transmembrane region" description="Helical" evidence="1">
    <location>
        <begin position="34"/>
        <end position="51"/>
    </location>
</feature>
<accession>A0AAD5K740</accession>
<comment type="caution">
    <text evidence="2">The sequence shown here is derived from an EMBL/GenBank/DDBJ whole genome shotgun (WGS) entry which is preliminary data.</text>
</comment>
<keyword evidence="3" id="KW-1185">Reference proteome</keyword>
<dbReference type="EMBL" id="JAIXMP010000006">
    <property type="protein sequence ID" value="KAI9271772.1"/>
    <property type="molecule type" value="Genomic_DNA"/>
</dbReference>
<keyword evidence="1" id="KW-0472">Membrane</keyword>
<organism evidence="2 3">
    <name type="scientific">Phascolomyces articulosus</name>
    <dbReference type="NCBI Taxonomy" id="60185"/>
    <lineage>
        <taxon>Eukaryota</taxon>
        <taxon>Fungi</taxon>
        <taxon>Fungi incertae sedis</taxon>
        <taxon>Mucoromycota</taxon>
        <taxon>Mucoromycotina</taxon>
        <taxon>Mucoromycetes</taxon>
        <taxon>Mucorales</taxon>
        <taxon>Lichtheimiaceae</taxon>
        <taxon>Phascolomyces</taxon>
    </lineage>
</organism>
<evidence type="ECO:0000313" key="2">
    <source>
        <dbReference type="EMBL" id="KAI9271772.1"/>
    </source>
</evidence>
<proteinExistence type="predicted"/>
<evidence type="ECO:0000256" key="1">
    <source>
        <dbReference type="SAM" id="Phobius"/>
    </source>
</evidence>
<name>A0AAD5K740_9FUNG</name>
<keyword evidence="1" id="KW-1133">Transmembrane helix</keyword>
<dbReference type="Proteomes" id="UP001209540">
    <property type="component" value="Unassembled WGS sequence"/>
</dbReference>
<sequence length="60" mass="7033">MYVICVYIKYVNKSVWAVCVFISMCGVPHFNSPSILDSCLFSFSSFFFFFLHTPSQQQYQ</sequence>
<reference evidence="2" key="1">
    <citation type="journal article" date="2022" name="IScience">
        <title>Evolution of zygomycete secretomes and the origins of terrestrial fungal ecologies.</title>
        <authorList>
            <person name="Chang Y."/>
            <person name="Wang Y."/>
            <person name="Mondo S."/>
            <person name="Ahrendt S."/>
            <person name="Andreopoulos W."/>
            <person name="Barry K."/>
            <person name="Beard J."/>
            <person name="Benny G.L."/>
            <person name="Blankenship S."/>
            <person name="Bonito G."/>
            <person name="Cuomo C."/>
            <person name="Desiro A."/>
            <person name="Gervers K.A."/>
            <person name="Hundley H."/>
            <person name="Kuo A."/>
            <person name="LaButti K."/>
            <person name="Lang B.F."/>
            <person name="Lipzen A."/>
            <person name="O'Donnell K."/>
            <person name="Pangilinan J."/>
            <person name="Reynolds N."/>
            <person name="Sandor L."/>
            <person name="Smith M.E."/>
            <person name="Tsang A."/>
            <person name="Grigoriev I.V."/>
            <person name="Stajich J.E."/>
            <person name="Spatafora J.W."/>
        </authorList>
    </citation>
    <scope>NUCLEOTIDE SEQUENCE</scope>
    <source>
        <strain evidence="2">RSA 2281</strain>
    </source>
</reference>
<evidence type="ECO:0000313" key="3">
    <source>
        <dbReference type="Proteomes" id="UP001209540"/>
    </source>
</evidence>
<dbReference type="AlphaFoldDB" id="A0AAD5K740"/>
<reference evidence="2" key="2">
    <citation type="submission" date="2023-02" db="EMBL/GenBank/DDBJ databases">
        <authorList>
            <consortium name="DOE Joint Genome Institute"/>
            <person name="Mondo S.J."/>
            <person name="Chang Y."/>
            <person name="Wang Y."/>
            <person name="Ahrendt S."/>
            <person name="Andreopoulos W."/>
            <person name="Barry K."/>
            <person name="Beard J."/>
            <person name="Benny G.L."/>
            <person name="Blankenship S."/>
            <person name="Bonito G."/>
            <person name="Cuomo C."/>
            <person name="Desiro A."/>
            <person name="Gervers K.A."/>
            <person name="Hundley H."/>
            <person name="Kuo A."/>
            <person name="LaButti K."/>
            <person name="Lang B.F."/>
            <person name="Lipzen A."/>
            <person name="O'Donnell K."/>
            <person name="Pangilinan J."/>
            <person name="Reynolds N."/>
            <person name="Sandor L."/>
            <person name="Smith M.W."/>
            <person name="Tsang A."/>
            <person name="Grigoriev I.V."/>
            <person name="Stajich J.E."/>
            <person name="Spatafora J.W."/>
        </authorList>
    </citation>
    <scope>NUCLEOTIDE SEQUENCE</scope>
    <source>
        <strain evidence="2">RSA 2281</strain>
    </source>
</reference>
<gene>
    <name evidence="2" type="ORF">BDA99DRAFT_304496</name>
</gene>
<keyword evidence="1" id="KW-0812">Transmembrane</keyword>
<protein>
    <submittedName>
        <fullName evidence="2">Uncharacterized protein</fullName>
    </submittedName>
</protein>